<dbReference type="AlphaFoldDB" id="A0ABD1IFJ6"/>
<keyword evidence="4" id="KW-1185">Reference proteome</keyword>
<evidence type="ECO:0000256" key="2">
    <source>
        <dbReference type="PROSITE-ProRule" id="PRU00708"/>
    </source>
</evidence>
<feature type="repeat" description="PPR" evidence="2">
    <location>
        <begin position="610"/>
        <end position="644"/>
    </location>
</feature>
<dbReference type="InterPro" id="IPR002885">
    <property type="entry name" value="PPR_rpt"/>
</dbReference>
<dbReference type="InterPro" id="IPR011990">
    <property type="entry name" value="TPR-like_helical_dom_sf"/>
</dbReference>
<dbReference type="FunFam" id="1.25.40.10:FF:000090">
    <property type="entry name" value="Pentatricopeptide repeat-containing protein, chloroplastic"/>
    <property type="match status" value="1"/>
</dbReference>
<comment type="caution">
    <text evidence="3">The sequence shown here is derived from an EMBL/GenBank/DDBJ whole genome shotgun (WGS) entry which is preliminary data.</text>
</comment>
<organism evidence="3 4">
    <name type="scientific">Salvia divinorum</name>
    <name type="common">Maria pastora</name>
    <name type="synonym">Diviner's sage</name>
    <dbReference type="NCBI Taxonomy" id="28513"/>
    <lineage>
        <taxon>Eukaryota</taxon>
        <taxon>Viridiplantae</taxon>
        <taxon>Streptophyta</taxon>
        <taxon>Embryophyta</taxon>
        <taxon>Tracheophyta</taxon>
        <taxon>Spermatophyta</taxon>
        <taxon>Magnoliopsida</taxon>
        <taxon>eudicotyledons</taxon>
        <taxon>Gunneridae</taxon>
        <taxon>Pentapetalae</taxon>
        <taxon>asterids</taxon>
        <taxon>lamiids</taxon>
        <taxon>Lamiales</taxon>
        <taxon>Lamiaceae</taxon>
        <taxon>Nepetoideae</taxon>
        <taxon>Mentheae</taxon>
        <taxon>Salviinae</taxon>
        <taxon>Salvia</taxon>
        <taxon>Salvia subgen. Calosphace</taxon>
    </lineage>
</organism>
<dbReference type="FunFam" id="1.25.40.10:FF:000381">
    <property type="entry name" value="Pentatricopeptide repeat-containing protein"/>
    <property type="match status" value="1"/>
</dbReference>
<dbReference type="Proteomes" id="UP001567538">
    <property type="component" value="Unassembled WGS sequence"/>
</dbReference>
<dbReference type="Pfam" id="PF13041">
    <property type="entry name" value="PPR_2"/>
    <property type="match status" value="3"/>
</dbReference>
<dbReference type="InterPro" id="IPR046960">
    <property type="entry name" value="PPR_At4g14850-like_plant"/>
</dbReference>
<feature type="repeat" description="PPR" evidence="2">
    <location>
        <begin position="308"/>
        <end position="342"/>
    </location>
</feature>
<dbReference type="GO" id="GO:0003729">
    <property type="term" value="F:mRNA binding"/>
    <property type="evidence" value="ECO:0007669"/>
    <property type="project" value="UniProtKB-ARBA"/>
</dbReference>
<feature type="repeat" description="PPR" evidence="2">
    <location>
        <begin position="508"/>
        <end position="542"/>
    </location>
</feature>
<dbReference type="PROSITE" id="PS51375">
    <property type="entry name" value="PPR"/>
    <property type="match status" value="6"/>
</dbReference>
<protein>
    <submittedName>
        <fullName evidence="3">Pentatricopeptide repeat-containing protein-like protein, chloroplastic</fullName>
    </submittedName>
</protein>
<dbReference type="NCBIfam" id="TIGR00756">
    <property type="entry name" value="PPR"/>
    <property type="match status" value="5"/>
</dbReference>
<feature type="repeat" description="PPR" evidence="2">
    <location>
        <begin position="711"/>
        <end position="745"/>
    </location>
</feature>
<name>A0ABD1IFJ6_SALDI</name>
<proteinExistence type="predicted"/>
<sequence>MLGKKILCLFRKYSSSAALLEGPALGHGGCRVELDPRLLLSNPTNLKGLTLAQTKVAHALLFKTHDLCSNIYVANNLIVSYSDCSSMDCAFKLFEEIPLRNLVTWNLMILGCNKNSLYGYSLRIFCQIHNFGANMDEFTYGSVLSACGSGSLANAAAIGLQVYGLVWKNGFVSNGYVRAATIDLFAKCGKVDDALRVLHDVDNCENVVCWNRVVSGAVKNMDHLVALEVFAQMCRCGTLSPNSFTFSSALTACAAVEELELGKCIHGCVIKRGTGGDVYVGTAIVDLYAKSGAMLEAVKQFKLMRVLNVVSWNVIISGFTKKGDCVSAFSVLNEMRKSGEELSSFTVPNVLSACTNPNIFKEALQIHCWTYKVGLNIDPIVESSLINTYSRIGAVSLSEKVFVETGKMKQVGVWANMISAFVQSGSYEKAIIFFQDMLENGINPNMYIVSSVMSMIDSLALGRQVHGYSLKLGMLSEVSVGNSILTMYSKCGDLEDSLKAFEQLERKDYVSWTSMIVGLAENGCADKAIRLFQDMGFEESIPDDRILAAVLNSCSALRSLKLGREVHGFALRSWSGDEQAIVDSALVNMYSKCGDLDSARIVFDRTRIKDQALWSFLISGYSRCGQVEEALELFHDLLLSGLKADAYTCSSILGALAISSESGVGRQLHGYTIKVGLETEVSVGSSLVMMYSKSGSIIDCHKAFQQITDLDLVSWTTMIASYANNGKGSEALQLFDRMKRSGVEPDAVTFVGVLSACSHAGLVDEGYSHLQSMIRDHGIKPGQKHYACMVDLLGRAGRLEEAKTFIDSMPVKPAILVWETLLAACKVHVSNIYAEAGEWDHALKIREAMGLRRKEAGWSYM</sequence>
<dbReference type="EMBL" id="JBEAFC010000002">
    <property type="protein sequence ID" value="KAL1566303.1"/>
    <property type="molecule type" value="Genomic_DNA"/>
</dbReference>
<dbReference type="Pfam" id="PF01535">
    <property type="entry name" value="PPR"/>
    <property type="match status" value="7"/>
</dbReference>
<feature type="repeat" description="PPR" evidence="2">
    <location>
        <begin position="410"/>
        <end position="444"/>
    </location>
</feature>
<dbReference type="GO" id="GO:0009451">
    <property type="term" value="P:RNA modification"/>
    <property type="evidence" value="ECO:0007669"/>
    <property type="project" value="UniProtKB-ARBA"/>
</dbReference>
<reference evidence="3 4" key="1">
    <citation type="submission" date="2024-06" db="EMBL/GenBank/DDBJ databases">
        <title>A chromosome level genome sequence of Diviner's sage (Salvia divinorum).</title>
        <authorList>
            <person name="Ford S.A."/>
            <person name="Ro D.-K."/>
            <person name="Ness R.W."/>
            <person name="Phillips M.A."/>
        </authorList>
    </citation>
    <scope>NUCLEOTIDE SEQUENCE [LARGE SCALE GENOMIC DNA]</scope>
    <source>
        <strain evidence="3">SAF-2024a</strain>
        <tissue evidence="3">Leaf</tissue>
    </source>
</reference>
<evidence type="ECO:0000313" key="3">
    <source>
        <dbReference type="EMBL" id="KAL1566303.1"/>
    </source>
</evidence>
<dbReference type="FunFam" id="1.25.40.10:FF:000073">
    <property type="entry name" value="Pentatricopeptide repeat-containing protein chloroplastic"/>
    <property type="match status" value="1"/>
</dbReference>
<feature type="repeat" description="PPR" evidence="2">
    <location>
        <begin position="746"/>
        <end position="781"/>
    </location>
</feature>
<gene>
    <name evidence="3" type="ORF">AAHA92_01931</name>
</gene>
<accession>A0ABD1IFJ6</accession>
<keyword evidence="1" id="KW-0677">Repeat</keyword>
<dbReference type="Gene3D" id="1.25.40.10">
    <property type="entry name" value="Tetratricopeptide repeat domain"/>
    <property type="match status" value="7"/>
</dbReference>
<evidence type="ECO:0000256" key="1">
    <source>
        <dbReference type="ARBA" id="ARBA00022737"/>
    </source>
</evidence>
<dbReference type="PANTHER" id="PTHR24015">
    <property type="entry name" value="OS07G0578800 PROTEIN-RELATED"/>
    <property type="match status" value="1"/>
</dbReference>
<evidence type="ECO:0000313" key="4">
    <source>
        <dbReference type="Proteomes" id="UP001567538"/>
    </source>
</evidence>
<dbReference type="PANTHER" id="PTHR24015:SF878">
    <property type="entry name" value="OS09G0413300 PROTEIN"/>
    <property type="match status" value="1"/>
</dbReference>